<dbReference type="GO" id="GO:0006511">
    <property type="term" value="P:ubiquitin-dependent protein catabolic process"/>
    <property type="evidence" value="ECO:0007669"/>
    <property type="project" value="TreeGrafter"/>
</dbReference>
<dbReference type="InterPro" id="IPR051834">
    <property type="entry name" value="RING_finger_E3_ligase"/>
</dbReference>
<protein>
    <recommendedName>
        <fullName evidence="6">RING-type domain-containing protein</fullName>
    </recommendedName>
</protein>
<dbReference type="PANTHER" id="PTHR45931:SF23">
    <property type="entry name" value="OS12G0134500 PROTEIN"/>
    <property type="match status" value="1"/>
</dbReference>
<dbReference type="AlphaFoldDB" id="A0AAD8RKI7"/>
<dbReference type="PANTHER" id="PTHR45931">
    <property type="entry name" value="SI:CH211-59O9.10"/>
    <property type="match status" value="1"/>
</dbReference>
<organism evidence="7 8">
    <name type="scientific">Lolium multiflorum</name>
    <name type="common">Italian ryegrass</name>
    <name type="synonym">Lolium perenne subsp. multiflorum</name>
    <dbReference type="NCBI Taxonomy" id="4521"/>
    <lineage>
        <taxon>Eukaryota</taxon>
        <taxon>Viridiplantae</taxon>
        <taxon>Streptophyta</taxon>
        <taxon>Embryophyta</taxon>
        <taxon>Tracheophyta</taxon>
        <taxon>Spermatophyta</taxon>
        <taxon>Magnoliopsida</taxon>
        <taxon>Liliopsida</taxon>
        <taxon>Poales</taxon>
        <taxon>Poaceae</taxon>
        <taxon>BOP clade</taxon>
        <taxon>Pooideae</taxon>
        <taxon>Poodae</taxon>
        <taxon>Poeae</taxon>
        <taxon>Poeae Chloroplast Group 2 (Poeae type)</taxon>
        <taxon>Loliodinae</taxon>
        <taxon>Loliinae</taxon>
        <taxon>Lolium</taxon>
    </lineage>
</organism>
<evidence type="ECO:0000259" key="6">
    <source>
        <dbReference type="PROSITE" id="PS50089"/>
    </source>
</evidence>
<feature type="compositionally biased region" description="Basic and acidic residues" evidence="5">
    <location>
        <begin position="1"/>
        <end position="17"/>
    </location>
</feature>
<evidence type="ECO:0000256" key="5">
    <source>
        <dbReference type="SAM" id="MobiDB-lite"/>
    </source>
</evidence>
<keyword evidence="1" id="KW-0479">Metal-binding</keyword>
<keyword evidence="3" id="KW-0862">Zinc</keyword>
<feature type="region of interest" description="Disordered" evidence="5">
    <location>
        <begin position="1"/>
        <end position="23"/>
    </location>
</feature>
<evidence type="ECO:0000313" key="8">
    <source>
        <dbReference type="Proteomes" id="UP001231189"/>
    </source>
</evidence>
<keyword evidence="2 4" id="KW-0863">Zinc-finger</keyword>
<proteinExistence type="predicted"/>
<evidence type="ECO:0000256" key="1">
    <source>
        <dbReference type="ARBA" id="ARBA00022723"/>
    </source>
</evidence>
<dbReference type="SMART" id="SM00184">
    <property type="entry name" value="RING"/>
    <property type="match status" value="1"/>
</dbReference>
<dbReference type="GO" id="GO:0005634">
    <property type="term" value="C:nucleus"/>
    <property type="evidence" value="ECO:0007669"/>
    <property type="project" value="TreeGrafter"/>
</dbReference>
<dbReference type="GO" id="GO:0008270">
    <property type="term" value="F:zinc ion binding"/>
    <property type="evidence" value="ECO:0007669"/>
    <property type="project" value="UniProtKB-KW"/>
</dbReference>
<dbReference type="InterPro" id="IPR001841">
    <property type="entry name" value="Znf_RING"/>
</dbReference>
<dbReference type="GO" id="GO:0061630">
    <property type="term" value="F:ubiquitin protein ligase activity"/>
    <property type="evidence" value="ECO:0007669"/>
    <property type="project" value="TreeGrafter"/>
</dbReference>
<reference evidence="7" key="1">
    <citation type="submission" date="2023-07" db="EMBL/GenBank/DDBJ databases">
        <title>A chromosome-level genome assembly of Lolium multiflorum.</title>
        <authorList>
            <person name="Chen Y."/>
            <person name="Copetti D."/>
            <person name="Kolliker R."/>
            <person name="Studer B."/>
        </authorList>
    </citation>
    <scope>NUCLEOTIDE SEQUENCE</scope>
    <source>
        <strain evidence="7">02402/16</strain>
        <tissue evidence="7">Leaf</tissue>
    </source>
</reference>
<accession>A0AAD8RKI7</accession>
<sequence length="128" mass="14954">MDSVGGDHDVDREERRERRGRWGWSEEDLQENDRWTARIRELIRQVDGEIEEEEGGKKCDPATMAGLHVPAVGETREQDCAVCLEEFVDDGEGKLRMMPCSHSFHERCIFDWLSRDRRCPICRFAIKS</sequence>
<dbReference type="Proteomes" id="UP001231189">
    <property type="component" value="Unassembled WGS sequence"/>
</dbReference>
<dbReference type="Pfam" id="PF13639">
    <property type="entry name" value="zf-RING_2"/>
    <property type="match status" value="1"/>
</dbReference>
<comment type="caution">
    <text evidence="7">The sequence shown here is derived from an EMBL/GenBank/DDBJ whole genome shotgun (WGS) entry which is preliminary data.</text>
</comment>
<keyword evidence="8" id="KW-1185">Reference proteome</keyword>
<dbReference type="SUPFAM" id="SSF57850">
    <property type="entry name" value="RING/U-box"/>
    <property type="match status" value="1"/>
</dbReference>
<name>A0AAD8RKI7_LOLMU</name>
<dbReference type="EMBL" id="JAUUTY010000005">
    <property type="protein sequence ID" value="KAK1627561.1"/>
    <property type="molecule type" value="Genomic_DNA"/>
</dbReference>
<evidence type="ECO:0000256" key="2">
    <source>
        <dbReference type="ARBA" id="ARBA00022771"/>
    </source>
</evidence>
<dbReference type="Gene3D" id="3.30.40.10">
    <property type="entry name" value="Zinc/RING finger domain, C3HC4 (zinc finger)"/>
    <property type="match status" value="1"/>
</dbReference>
<gene>
    <name evidence="7" type="ORF">QYE76_001876</name>
</gene>
<dbReference type="InterPro" id="IPR013083">
    <property type="entry name" value="Znf_RING/FYVE/PHD"/>
</dbReference>
<evidence type="ECO:0000256" key="4">
    <source>
        <dbReference type="PROSITE-ProRule" id="PRU00175"/>
    </source>
</evidence>
<feature type="domain" description="RING-type" evidence="6">
    <location>
        <begin position="80"/>
        <end position="123"/>
    </location>
</feature>
<evidence type="ECO:0000256" key="3">
    <source>
        <dbReference type="ARBA" id="ARBA00022833"/>
    </source>
</evidence>
<dbReference type="PROSITE" id="PS50089">
    <property type="entry name" value="ZF_RING_2"/>
    <property type="match status" value="1"/>
</dbReference>
<evidence type="ECO:0000313" key="7">
    <source>
        <dbReference type="EMBL" id="KAK1627561.1"/>
    </source>
</evidence>